<dbReference type="EC" id="2.1.1.72" evidence="2"/>
<evidence type="ECO:0000256" key="5">
    <source>
        <dbReference type="ARBA" id="ARBA00022691"/>
    </source>
</evidence>
<organism evidence="9 12">
    <name type="scientific">Algibacter amylolyticus</name>
    <dbReference type="NCBI Taxonomy" id="1608400"/>
    <lineage>
        <taxon>Bacteria</taxon>
        <taxon>Pseudomonadati</taxon>
        <taxon>Bacteroidota</taxon>
        <taxon>Flavobacteriia</taxon>
        <taxon>Flavobacteriales</taxon>
        <taxon>Flavobacteriaceae</taxon>
        <taxon>Algibacter</taxon>
    </lineage>
</organism>
<keyword evidence="4" id="KW-0808">Transferase</keyword>
<dbReference type="GO" id="GO:0032259">
    <property type="term" value="P:methylation"/>
    <property type="evidence" value="ECO:0007669"/>
    <property type="project" value="UniProtKB-KW"/>
</dbReference>
<protein>
    <recommendedName>
        <fullName evidence="2">site-specific DNA-methyltransferase (adenine-specific)</fullName>
        <ecNumber evidence="2">2.1.1.72</ecNumber>
    </recommendedName>
</protein>
<keyword evidence="11" id="KW-1185">Reference proteome</keyword>
<dbReference type="GO" id="GO:0009307">
    <property type="term" value="P:DNA restriction-modification system"/>
    <property type="evidence" value="ECO:0007669"/>
    <property type="project" value="UniProtKB-KW"/>
</dbReference>
<dbReference type="OrthoDB" id="9814572at2"/>
<reference evidence="10 11" key="2">
    <citation type="submission" date="2019-07" db="EMBL/GenBank/DDBJ databases">
        <title>Algibacter marinivivus sp. nov., isolated from the surface of a marine red alga.</title>
        <authorList>
            <person name="Zhong X."/>
            <person name="Xu W."/>
            <person name="Zhang Y."/>
            <person name="Zhang Q."/>
            <person name="Du Z."/>
        </authorList>
    </citation>
    <scope>NUCLEOTIDE SEQUENCE [LARGE SCALE GENOMIC DNA]</scope>
    <source>
        <strain evidence="10 11">RU-4-M-4</strain>
    </source>
</reference>
<sequence>MSEELKANNYTKKGDKFGEFEFFNIGKTNLSELKKYKIVPNIDYATYKNTMPDGLLVDRRNRKALEVITVIEFKNHNKFDTAIKRTQAFEQCSTYCQLVGAKFGIITDTREFYYLNPSGNDITYLDEKNKERSYSIIQNEDGYDLSVNFPISVDDQIEVDKALKLIQRITNSISDTSSKLKQEQKINPKNLAKSVWQSIWLASGENPDKCLSTFIEIFIFRFLSDLEILQENESGVSVTFEAVLKLDKNKSLKYYFNNVRSYVKELFPESDFDKTSIINGFVLDPEITEHNALFSSILSSFNKFLIDDKGNPIKLNNIEPEFKSKIYEDFLKKSISQKNWGQFFTPRSIVKAIIEMSGIESLSPNSVVGDPACGVGGFLLEPTLSKRSSDYTISNGKLNSKLIYLGDDRDPKVIILAKANMLIHLSDLLANNRTISRNISKKINETFKSFHSSILGSLTDCATDKFDLILSNPPYVTKGVTNYKDAIKESGELTDYYTVNGMGVESFFMEKIINSLKENGKAFVIIPDGILNRVHENKLRGFIKKHCTINAIISLPIGAFYSTLKKTYILAISKKSTAIVQKDKVFSYLISDIGESLDVYRSPIENNDLKDMVRQFKYFMADKDTFEPLNIKCKTFDISQFANENNWCVDKWWSRDEKVELGIEDSIDIIDVEEFKDQTAAIAKKLTGFKTKINAINVDLKKEELNIIPVKISSLFNLKQGDSFYTQKRIRENSWQGDIPVYSSNTKDNGVLIHIDEKHIKLKDKVYDYCLTWAVDGTSAGHLFVRNKKNKSRKINKKYLFTFNNHCGVMIPKEKIEFYLDWYRQGVYVDLSLTEVYSFFVRLKESCPKKSLTSIQKVLADIFNDTLNLEQNLDEFKFQLAKCDFKNIEVTEKIIKKLLPISTKFLVDRIDIDLEYVSRNAQPLLFQKTRSYRNHKVGTGQIVDVEINIPTNEEGYFDSKKMKDIAAEQIKLENIKNEMLKSLESLSQLNVVI</sequence>
<evidence type="ECO:0000313" key="9">
    <source>
        <dbReference type="EMBL" id="KAA5824782.1"/>
    </source>
</evidence>
<gene>
    <name evidence="9" type="ORF">F2B50_08855</name>
    <name evidence="10" type="ORF">FPF71_08855</name>
</gene>
<dbReference type="PANTHER" id="PTHR42933">
    <property type="entry name" value="SLR6095 PROTEIN"/>
    <property type="match status" value="1"/>
</dbReference>
<name>A0A5M7B5V7_9FLAO</name>
<dbReference type="EMBL" id="VMBF01000005">
    <property type="protein sequence ID" value="TSJ75947.1"/>
    <property type="molecule type" value="Genomic_DNA"/>
</dbReference>
<dbReference type="InterPro" id="IPR051537">
    <property type="entry name" value="DNA_Adenine_Mtase"/>
</dbReference>
<dbReference type="GO" id="GO:0008170">
    <property type="term" value="F:N-methyltransferase activity"/>
    <property type="evidence" value="ECO:0007669"/>
    <property type="project" value="InterPro"/>
</dbReference>
<dbReference type="InterPro" id="IPR029063">
    <property type="entry name" value="SAM-dependent_MTases_sf"/>
</dbReference>
<dbReference type="EMBL" id="VWRS01000005">
    <property type="protein sequence ID" value="KAA5824782.1"/>
    <property type="molecule type" value="Genomic_DNA"/>
</dbReference>
<evidence type="ECO:0000259" key="8">
    <source>
        <dbReference type="Pfam" id="PF02384"/>
    </source>
</evidence>
<evidence type="ECO:0000313" key="11">
    <source>
        <dbReference type="Proteomes" id="UP000315145"/>
    </source>
</evidence>
<dbReference type="SUPFAM" id="SSF116734">
    <property type="entry name" value="DNA methylase specificity domain"/>
    <property type="match status" value="1"/>
</dbReference>
<feature type="domain" description="DNA methylase adenine-specific" evidence="8">
    <location>
        <begin position="324"/>
        <end position="626"/>
    </location>
</feature>
<keyword evidence="6" id="KW-0680">Restriction system</keyword>
<dbReference type="Gene3D" id="3.40.50.150">
    <property type="entry name" value="Vaccinia Virus protein VP39"/>
    <property type="match status" value="1"/>
</dbReference>
<evidence type="ECO:0000256" key="1">
    <source>
        <dbReference type="ARBA" id="ARBA00006594"/>
    </source>
</evidence>
<dbReference type="SUPFAM" id="SSF53335">
    <property type="entry name" value="S-adenosyl-L-methionine-dependent methyltransferases"/>
    <property type="match status" value="1"/>
</dbReference>
<dbReference type="GO" id="GO:0003677">
    <property type="term" value="F:DNA binding"/>
    <property type="evidence" value="ECO:0007669"/>
    <property type="project" value="InterPro"/>
</dbReference>
<dbReference type="AlphaFoldDB" id="A0A5M7B5V7"/>
<dbReference type="Pfam" id="PF02384">
    <property type="entry name" value="N6_Mtase"/>
    <property type="match status" value="1"/>
</dbReference>
<comment type="similarity">
    <text evidence="1">Belongs to the N(4)/N(6)-methyltransferase family.</text>
</comment>
<reference evidence="9 12" key="1">
    <citation type="journal article" date="2015" name="Int. J. Syst. Evol. Microbiol.">
        <title>Algibacter amylolyticus sp. nov., isolated from intertidal sediment.</title>
        <authorList>
            <person name="Zhang D.C."/>
            <person name="Wu J."/>
            <person name="Neuner K."/>
            <person name="Yao J."/>
            <person name="Margesin R."/>
        </authorList>
    </citation>
    <scope>NUCLEOTIDE SEQUENCE [LARGE SCALE GENOMIC DNA]</scope>
    <source>
        <strain evidence="9 12">RU-4-M-4</strain>
    </source>
</reference>
<evidence type="ECO:0000256" key="6">
    <source>
        <dbReference type="ARBA" id="ARBA00022747"/>
    </source>
</evidence>
<dbReference type="Proteomes" id="UP000322315">
    <property type="component" value="Unassembled WGS sequence"/>
</dbReference>
<accession>A0A5M7B5V7</accession>
<evidence type="ECO:0000313" key="10">
    <source>
        <dbReference type="EMBL" id="TSJ75947.1"/>
    </source>
</evidence>
<dbReference type="InterPro" id="IPR003356">
    <property type="entry name" value="DNA_methylase_A-5"/>
</dbReference>
<dbReference type="PRINTS" id="PR00507">
    <property type="entry name" value="N12N6MTFRASE"/>
</dbReference>
<evidence type="ECO:0000256" key="2">
    <source>
        <dbReference type="ARBA" id="ARBA00011900"/>
    </source>
</evidence>
<dbReference type="GO" id="GO:0009007">
    <property type="term" value="F:site-specific DNA-methyltransferase (adenine-specific) activity"/>
    <property type="evidence" value="ECO:0007669"/>
    <property type="project" value="UniProtKB-EC"/>
</dbReference>
<dbReference type="PANTHER" id="PTHR42933:SF4">
    <property type="entry name" value="TYPE I RESTRICTION ENZYME ECOKI METHYLASE SUBUNIT"/>
    <property type="match status" value="1"/>
</dbReference>
<dbReference type="RefSeq" id="WP_144116326.1">
    <property type="nucleotide sequence ID" value="NZ_JACHGE010000006.1"/>
</dbReference>
<dbReference type="InterPro" id="IPR002052">
    <property type="entry name" value="DNA_methylase_N6_adenine_CS"/>
</dbReference>
<dbReference type="PROSITE" id="PS00092">
    <property type="entry name" value="N6_MTASE"/>
    <property type="match status" value="1"/>
</dbReference>
<evidence type="ECO:0000256" key="3">
    <source>
        <dbReference type="ARBA" id="ARBA00022603"/>
    </source>
</evidence>
<evidence type="ECO:0000313" key="12">
    <source>
        <dbReference type="Proteomes" id="UP000322315"/>
    </source>
</evidence>
<reference evidence="9" key="3">
    <citation type="submission" date="2019-09" db="EMBL/GenBank/DDBJ databases">
        <authorList>
            <person name="Zhang D.-C."/>
        </authorList>
    </citation>
    <scope>NUCLEOTIDE SEQUENCE</scope>
    <source>
        <strain evidence="9">RU-4-M-4</strain>
    </source>
</reference>
<keyword evidence="5" id="KW-0949">S-adenosyl-L-methionine</keyword>
<proteinExistence type="inferred from homology"/>
<evidence type="ECO:0000256" key="4">
    <source>
        <dbReference type="ARBA" id="ARBA00022679"/>
    </source>
</evidence>
<evidence type="ECO:0000256" key="7">
    <source>
        <dbReference type="ARBA" id="ARBA00047942"/>
    </source>
</evidence>
<dbReference type="Proteomes" id="UP000315145">
    <property type="component" value="Unassembled WGS sequence"/>
</dbReference>
<keyword evidence="3 9" id="KW-0489">Methyltransferase</keyword>
<comment type="caution">
    <text evidence="9">The sequence shown here is derived from an EMBL/GenBank/DDBJ whole genome shotgun (WGS) entry which is preliminary data.</text>
</comment>
<comment type="catalytic activity">
    <reaction evidence="7">
        <text>a 2'-deoxyadenosine in DNA + S-adenosyl-L-methionine = an N(6)-methyl-2'-deoxyadenosine in DNA + S-adenosyl-L-homocysteine + H(+)</text>
        <dbReference type="Rhea" id="RHEA:15197"/>
        <dbReference type="Rhea" id="RHEA-COMP:12418"/>
        <dbReference type="Rhea" id="RHEA-COMP:12419"/>
        <dbReference type="ChEBI" id="CHEBI:15378"/>
        <dbReference type="ChEBI" id="CHEBI:57856"/>
        <dbReference type="ChEBI" id="CHEBI:59789"/>
        <dbReference type="ChEBI" id="CHEBI:90615"/>
        <dbReference type="ChEBI" id="CHEBI:90616"/>
        <dbReference type="EC" id="2.1.1.72"/>
    </reaction>
</comment>